<protein>
    <recommendedName>
        <fullName evidence="5">Exonuclease domain-containing protein</fullName>
    </recommendedName>
</protein>
<accession>A0A1F5TQZ0</accession>
<dbReference type="SMART" id="SM00479">
    <property type="entry name" value="EXOIII"/>
    <property type="match status" value="1"/>
</dbReference>
<sequence>MHYLAYDLETTGLDPSKHQPIEIGIIKINDQTGDIEQYDIFIKTGEPLPDDTKRITGITDEMINEKGVPLEGAMKALFKVMGMRPDGADTDVIIIGHNIIGFDNWFLKKYAEAYGFAFPAREQFFDTAGEFRGILLNEARFVHECDFDYHDRILRLNAKGAHYNLTAACGYYNVLMDRAAHRAHNDCLYALKVFEKQKGMSLLKYTPQQNDNGETNHVRRDENGQGAFNF</sequence>
<reference evidence="6 7" key="1">
    <citation type="journal article" date="2016" name="Nat. Commun.">
        <title>Thousands of microbial genomes shed light on interconnected biogeochemical processes in an aquifer system.</title>
        <authorList>
            <person name="Anantharaman K."/>
            <person name="Brown C.T."/>
            <person name="Hug L.A."/>
            <person name="Sharon I."/>
            <person name="Castelle C.J."/>
            <person name="Probst A.J."/>
            <person name="Thomas B.C."/>
            <person name="Singh A."/>
            <person name="Wilkins M.J."/>
            <person name="Karaoz U."/>
            <person name="Brodie E.L."/>
            <person name="Williams K.H."/>
            <person name="Hubbard S.S."/>
            <person name="Banfield J.F."/>
        </authorList>
    </citation>
    <scope>NUCLEOTIDE SEQUENCE [LARGE SCALE GENOMIC DNA]</scope>
</reference>
<gene>
    <name evidence="6" type="ORF">A2477_03185</name>
</gene>
<dbReference type="CDD" id="cd06127">
    <property type="entry name" value="DEDDh"/>
    <property type="match status" value="1"/>
</dbReference>
<dbReference type="PANTHER" id="PTHR30231">
    <property type="entry name" value="DNA POLYMERASE III SUBUNIT EPSILON"/>
    <property type="match status" value="1"/>
</dbReference>
<evidence type="ECO:0000313" key="7">
    <source>
        <dbReference type="Proteomes" id="UP000177939"/>
    </source>
</evidence>
<dbReference type="Gene3D" id="3.30.420.10">
    <property type="entry name" value="Ribonuclease H-like superfamily/Ribonuclease H"/>
    <property type="match status" value="1"/>
</dbReference>
<keyword evidence="2" id="KW-0378">Hydrolase</keyword>
<evidence type="ECO:0000256" key="3">
    <source>
        <dbReference type="ARBA" id="ARBA00022839"/>
    </source>
</evidence>
<dbReference type="SUPFAM" id="SSF53098">
    <property type="entry name" value="Ribonuclease H-like"/>
    <property type="match status" value="1"/>
</dbReference>
<dbReference type="EMBL" id="MFGL01000006">
    <property type="protein sequence ID" value="OGF41333.1"/>
    <property type="molecule type" value="Genomic_DNA"/>
</dbReference>
<evidence type="ECO:0000256" key="4">
    <source>
        <dbReference type="SAM" id="MobiDB-lite"/>
    </source>
</evidence>
<evidence type="ECO:0000313" key="6">
    <source>
        <dbReference type="EMBL" id="OGF41333.1"/>
    </source>
</evidence>
<dbReference type="GO" id="GO:0003676">
    <property type="term" value="F:nucleic acid binding"/>
    <property type="evidence" value="ECO:0007669"/>
    <property type="project" value="InterPro"/>
</dbReference>
<evidence type="ECO:0000256" key="1">
    <source>
        <dbReference type="ARBA" id="ARBA00022722"/>
    </source>
</evidence>
<proteinExistence type="predicted"/>
<dbReference type="Proteomes" id="UP000177939">
    <property type="component" value="Unassembled WGS sequence"/>
</dbReference>
<comment type="caution">
    <text evidence="6">The sequence shown here is derived from an EMBL/GenBank/DDBJ whole genome shotgun (WGS) entry which is preliminary data.</text>
</comment>
<dbReference type="InterPro" id="IPR036397">
    <property type="entry name" value="RNaseH_sf"/>
</dbReference>
<dbReference type="GO" id="GO:0008408">
    <property type="term" value="F:3'-5' exonuclease activity"/>
    <property type="evidence" value="ECO:0007669"/>
    <property type="project" value="TreeGrafter"/>
</dbReference>
<feature type="region of interest" description="Disordered" evidence="4">
    <location>
        <begin position="206"/>
        <end position="230"/>
    </location>
</feature>
<dbReference type="InterPro" id="IPR012337">
    <property type="entry name" value="RNaseH-like_sf"/>
</dbReference>
<feature type="compositionally biased region" description="Basic and acidic residues" evidence="4">
    <location>
        <begin position="214"/>
        <end position="223"/>
    </location>
</feature>
<evidence type="ECO:0000259" key="5">
    <source>
        <dbReference type="SMART" id="SM00479"/>
    </source>
</evidence>
<organism evidence="6 7">
    <name type="scientific">Candidatus Falkowbacteria bacterium RIFOXYC2_FULL_47_12</name>
    <dbReference type="NCBI Taxonomy" id="1798004"/>
    <lineage>
        <taxon>Bacteria</taxon>
        <taxon>Candidatus Falkowiibacteriota</taxon>
    </lineage>
</organism>
<dbReference type="AlphaFoldDB" id="A0A1F5TQZ0"/>
<keyword evidence="1" id="KW-0540">Nuclease</keyword>
<dbReference type="PANTHER" id="PTHR30231:SF4">
    <property type="entry name" value="PROTEIN NEN2"/>
    <property type="match status" value="1"/>
</dbReference>
<keyword evidence="3" id="KW-0269">Exonuclease</keyword>
<evidence type="ECO:0000256" key="2">
    <source>
        <dbReference type="ARBA" id="ARBA00022801"/>
    </source>
</evidence>
<feature type="domain" description="Exonuclease" evidence="5">
    <location>
        <begin position="2"/>
        <end position="203"/>
    </location>
</feature>
<dbReference type="Pfam" id="PF00929">
    <property type="entry name" value="RNase_T"/>
    <property type="match status" value="1"/>
</dbReference>
<name>A0A1F5TQZ0_9BACT</name>
<dbReference type="InterPro" id="IPR013520">
    <property type="entry name" value="Ribonucl_H"/>
</dbReference>